<feature type="domain" description="BRCT" evidence="3">
    <location>
        <begin position="558"/>
        <end position="650"/>
    </location>
</feature>
<keyword evidence="5" id="KW-1185">Reference proteome</keyword>
<gene>
    <name evidence="4" type="ORF">FNV43_RR16396</name>
</gene>
<feature type="compositionally biased region" description="Basic and acidic residues" evidence="2">
    <location>
        <begin position="297"/>
        <end position="307"/>
    </location>
</feature>
<comment type="caution">
    <text evidence="4">The sequence shown here is derived from an EMBL/GenBank/DDBJ whole genome shotgun (WGS) entry which is preliminary data.</text>
</comment>
<dbReference type="Pfam" id="PF00583">
    <property type="entry name" value="Acetyltransf_1"/>
    <property type="match status" value="1"/>
</dbReference>
<feature type="domain" description="BRCT" evidence="3">
    <location>
        <begin position="454"/>
        <end position="535"/>
    </location>
</feature>
<dbReference type="CDD" id="cd04301">
    <property type="entry name" value="NAT_SF"/>
    <property type="match status" value="1"/>
</dbReference>
<proteinExistence type="inferred from homology"/>
<dbReference type="PANTHER" id="PTHR43116">
    <property type="entry name" value="PEPTIDE CHAIN RELEASE FACTOR 2"/>
    <property type="match status" value="1"/>
</dbReference>
<dbReference type="InterPro" id="IPR000182">
    <property type="entry name" value="GNAT_dom"/>
</dbReference>
<evidence type="ECO:0000256" key="1">
    <source>
        <dbReference type="ARBA" id="ARBA00010835"/>
    </source>
</evidence>
<dbReference type="InterPro" id="IPR036420">
    <property type="entry name" value="BRCT_dom_sf"/>
</dbReference>
<dbReference type="InterPro" id="IPR000352">
    <property type="entry name" value="Pep_chain_release_fac_I"/>
</dbReference>
<evidence type="ECO:0000259" key="3">
    <source>
        <dbReference type="PROSITE" id="PS50172"/>
    </source>
</evidence>
<dbReference type="InterPro" id="IPR045853">
    <property type="entry name" value="Pep_chain_release_fac_I_sf"/>
</dbReference>
<dbReference type="PANTHER" id="PTHR43116:SF4">
    <property type="entry name" value="PEPTIDE CHAIN RELEASE FACTOR PRFB3, CHLOROPLASTIC"/>
    <property type="match status" value="1"/>
</dbReference>
<evidence type="ECO:0000313" key="5">
    <source>
        <dbReference type="Proteomes" id="UP000796880"/>
    </source>
</evidence>
<name>A0A8K0GYQ3_9ROSA</name>
<dbReference type="Gene3D" id="3.30.160.20">
    <property type="match status" value="1"/>
</dbReference>
<dbReference type="Proteomes" id="UP000796880">
    <property type="component" value="Unassembled WGS sequence"/>
</dbReference>
<dbReference type="InterPro" id="IPR001357">
    <property type="entry name" value="BRCT_dom"/>
</dbReference>
<dbReference type="GO" id="GO:0003747">
    <property type="term" value="F:translation release factor activity"/>
    <property type="evidence" value="ECO:0007669"/>
    <property type="project" value="InterPro"/>
</dbReference>
<evidence type="ECO:0000313" key="4">
    <source>
        <dbReference type="EMBL" id="KAF3442480.1"/>
    </source>
</evidence>
<dbReference type="AlphaFoldDB" id="A0A8K0GYQ3"/>
<dbReference type="SUPFAM" id="SSF75620">
    <property type="entry name" value="Release factor"/>
    <property type="match status" value="1"/>
</dbReference>
<dbReference type="Pfam" id="PF00472">
    <property type="entry name" value="RF-1"/>
    <property type="match status" value="1"/>
</dbReference>
<dbReference type="Gene3D" id="3.30.70.1660">
    <property type="match status" value="1"/>
</dbReference>
<dbReference type="Pfam" id="PF03462">
    <property type="entry name" value="PCRF"/>
    <property type="match status" value="1"/>
</dbReference>
<dbReference type="InterPro" id="IPR016181">
    <property type="entry name" value="Acyl_CoA_acyltransferase"/>
</dbReference>
<dbReference type="GO" id="GO:0016747">
    <property type="term" value="F:acyltransferase activity, transferring groups other than amino-acyl groups"/>
    <property type="evidence" value="ECO:0007669"/>
    <property type="project" value="InterPro"/>
</dbReference>
<dbReference type="Pfam" id="PF16589">
    <property type="entry name" value="BRCT_2"/>
    <property type="match status" value="1"/>
</dbReference>
<dbReference type="Gene3D" id="3.40.50.10190">
    <property type="entry name" value="BRCT domain"/>
    <property type="match status" value="2"/>
</dbReference>
<dbReference type="CDD" id="cd18432">
    <property type="entry name" value="BRCT_PAXIP1_rpt6_like"/>
    <property type="match status" value="1"/>
</dbReference>
<dbReference type="SUPFAM" id="SSF52113">
    <property type="entry name" value="BRCT domain"/>
    <property type="match status" value="2"/>
</dbReference>
<feature type="region of interest" description="Disordered" evidence="2">
    <location>
        <begin position="285"/>
        <end position="307"/>
    </location>
</feature>
<dbReference type="OrthoDB" id="342264at2759"/>
<feature type="compositionally biased region" description="Polar residues" evidence="2">
    <location>
        <begin position="287"/>
        <end position="296"/>
    </location>
</feature>
<comment type="similarity">
    <text evidence="1">Belongs to the prokaryotic/mitochondrial release factor family.</text>
</comment>
<protein>
    <recommendedName>
        <fullName evidence="3">BRCT domain-containing protein</fullName>
    </recommendedName>
</protein>
<sequence length="1064" mass="118570">MARRKIASASSRSSIPIGKNITVPLEIDQALHSTVREEMIGKNDNGDIGHFKSGGGEWSEREPSHEHEFLFVLVNPKDVNHSSKSYLQEVLRMYMRELPTMNYAANTGKQSMFLERCVMNGKYCSLFLKSKSVREYGEVIAAITYQIVPADTQYAEIPLAAVNSIYQHKGFGTFLFMELRKRLQSVGICTIFCWGDKKSEGFWHKQGFVSVAEVDTKGRARRLPIKADIRRALCLPGGSTLMVLHLNRDISAVSADSMKLGFPFKPNGKSLLTGVTEMQESKLSKDACNNVNSPEKSTSRTEHSQPEKLMNDELCREHYKFTGVDSTKLVTGMELSKTGTDDDTKYFSFSTQGSGAKRRVWEASISSLKSKKVKGSHVVGCQTDFNWDAESDEDDSCKTKCTLNASNNNYLVGLPPIDPLSSSREGKIAQGCGPGNITSEALIKKDFHSQSRFYEIMLMNISDDTKKEHLTKVIKDLGGTVTSEGSASTHVITGKARTTLNFCTALCSGAWIISACWLKESYRQGRFVDELPYVLNEEEYLLKYRAELRVAVFKAKASPRALLKGYDVCMSTHVQPPARTLSAIVKSAGGDVIRGLKKVKDHSKTIFVTCEEDMEEALLAVKKGIWAFSSDWLMNCVMRQELDLEAPHMAAKPGFARNTLSSKWIVCERKSESHTQLFLYATVRASHSMGDKNKVSNQLGLFSLKKKIEDAVVRAEMLAPTALELEEARRNKQEAIIRDYNIWDDPAKSNEILTNLADSAKVVDALKDLTYKVEEAKLITQLAEIDAINFGLFKQAYNASLDVSKVLNQYEMSKILKGPFDMEGACVIIKAGSEGYTEIWASRLLSMYIKWAKRQGYEGRVVEKCHSPNGGIKSASIEFEFEFAYGYLSGEKGVHYMIRNSSDESALQESSSASAGVDVVPLFLNQASDQQIDDEDLIIASPSMVEKKQSQSEPYVCIQHIPTGITVHSAGERSQFANKMKALNRLKAKLLVIAWEQGVSTINDIKRDAIVDDVWQKQTRRYMSHPNTLVDDVKTGIRLPDLNSVLDGNLETLIGAHISSRQYS</sequence>
<dbReference type="InterPro" id="IPR005139">
    <property type="entry name" value="PCRF"/>
</dbReference>
<dbReference type="GO" id="GO:0005737">
    <property type="term" value="C:cytoplasm"/>
    <property type="evidence" value="ECO:0007669"/>
    <property type="project" value="UniProtKB-ARBA"/>
</dbReference>
<organism evidence="4 5">
    <name type="scientific">Rhamnella rubrinervis</name>
    <dbReference type="NCBI Taxonomy" id="2594499"/>
    <lineage>
        <taxon>Eukaryota</taxon>
        <taxon>Viridiplantae</taxon>
        <taxon>Streptophyta</taxon>
        <taxon>Embryophyta</taxon>
        <taxon>Tracheophyta</taxon>
        <taxon>Spermatophyta</taxon>
        <taxon>Magnoliopsida</taxon>
        <taxon>eudicotyledons</taxon>
        <taxon>Gunneridae</taxon>
        <taxon>Pentapetalae</taxon>
        <taxon>rosids</taxon>
        <taxon>fabids</taxon>
        <taxon>Rosales</taxon>
        <taxon>Rhamnaceae</taxon>
        <taxon>rhamnoid group</taxon>
        <taxon>Rhamneae</taxon>
        <taxon>Rhamnella</taxon>
    </lineage>
</organism>
<reference evidence="4" key="1">
    <citation type="submission" date="2020-03" db="EMBL/GenBank/DDBJ databases">
        <title>A high-quality chromosome-level genome assembly of a woody plant with both climbing and erect habits, Rhamnella rubrinervis.</title>
        <authorList>
            <person name="Lu Z."/>
            <person name="Yang Y."/>
            <person name="Zhu X."/>
            <person name="Sun Y."/>
        </authorList>
    </citation>
    <scope>NUCLEOTIDE SEQUENCE</scope>
    <source>
        <strain evidence="4">BYM</strain>
        <tissue evidence="4">Leaf</tissue>
    </source>
</reference>
<dbReference type="PROSITE" id="PS50172">
    <property type="entry name" value="BRCT"/>
    <property type="match status" value="2"/>
</dbReference>
<dbReference type="SUPFAM" id="SSF55729">
    <property type="entry name" value="Acyl-CoA N-acyltransferases (Nat)"/>
    <property type="match status" value="1"/>
</dbReference>
<dbReference type="SMART" id="SM00937">
    <property type="entry name" value="PCRF"/>
    <property type="match status" value="1"/>
</dbReference>
<dbReference type="Pfam" id="PF00533">
    <property type="entry name" value="BRCT"/>
    <property type="match status" value="1"/>
</dbReference>
<evidence type="ECO:0000256" key="2">
    <source>
        <dbReference type="SAM" id="MobiDB-lite"/>
    </source>
</evidence>
<dbReference type="EMBL" id="VOIH02000007">
    <property type="protein sequence ID" value="KAF3442480.1"/>
    <property type="molecule type" value="Genomic_DNA"/>
</dbReference>
<accession>A0A8K0GYQ3</accession>
<dbReference type="Gene3D" id="3.40.630.30">
    <property type="match status" value="1"/>
</dbReference>
<dbReference type="SMART" id="SM00292">
    <property type="entry name" value="BRCT"/>
    <property type="match status" value="2"/>
</dbReference>